<dbReference type="CDD" id="cd02696">
    <property type="entry name" value="MurNAc-LAA"/>
    <property type="match status" value="1"/>
</dbReference>
<dbReference type="Proteomes" id="UP000298347">
    <property type="component" value="Unassembled WGS sequence"/>
</dbReference>
<dbReference type="OrthoDB" id="9806267at2"/>
<dbReference type="Pfam" id="PF01520">
    <property type="entry name" value="Amidase_3"/>
    <property type="match status" value="1"/>
</dbReference>
<dbReference type="SUPFAM" id="SSF53187">
    <property type="entry name" value="Zn-dependent exopeptidases"/>
    <property type="match status" value="1"/>
</dbReference>
<dbReference type="InterPro" id="IPR014234">
    <property type="entry name" value="Spore_CwlD"/>
</dbReference>
<dbReference type="GO" id="GO:0008745">
    <property type="term" value="F:N-acetylmuramoyl-L-alanine amidase activity"/>
    <property type="evidence" value="ECO:0007669"/>
    <property type="project" value="UniProtKB-EC"/>
</dbReference>
<sequence>MKRKWLVVTLIALTFFATTAGVGWLLVSRYTGQSWHLPLAGRVIVVDAGHGGADGGAVGGNTVEKEITLAIAQDLRNYLQESGALVVMTRESDMDLADESYTGRHKTQDLLRRADLIEKTHPDAFISVHLNAIPSPRWYGAQTFYHPKSAENQKFARFIQDSLKQTLGNTERYAKPIGHVYILKKATPPAALVEVGFLSNPRERSLLVQDSYQKEAAAAISQGIMRYFTNEKVPSN</sequence>
<dbReference type="Gene3D" id="3.40.630.40">
    <property type="entry name" value="Zn-dependent exopeptidases"/>
    <property type="match status" value="1"/>
</dbReference>
<name>A0A4Z0GKD2_9BACL</name>
<dbReference type="GO" id="GO:0009253">
    <property type="term" value="P:peptidoglycan catabolic process"/>
    <property type="evidence" value="ECO:0007669"/>
    <property type="project" value="InterPro"/>
</dbReference>
<comment type="caution">
    <text evidence="3">The sequence shown here is derived from an EMBL/GenBank/DDBJ whole genome shotgun (WGS) entry which is preliminary data.</text>
</comment>
<dbReference type="RefSeq" id="WP_135349410.1">
    <property type="nucleotide sequence ID" value="NZ_SRJD01000019.1"/>
</dbReference>
<evidence type="ECO:0000259" key="2">
    <source>
        <dbReference type="SMART" id="SM00646"/>
    </source>
</evidence>
<dbReference type="SMART" id="SM00646">
    <property type="entry name" value="Ami_3"/>
    <property type="match status" value="1"/>
</dbReference>
<dbReference type="NCBIfam" id="TIGR02883">
    <property type="entry name" value="spore_cwlD"/>
    <property type="match status" value="1"/>
</dbReference>
<protein>
    <submittedName>
        <fullName evidence="3">N-acetylmuramoyl-L-alanine amidase CwlD</fullName>
        <ecNumber evidence="3">3.5.1.28</ecNumber>
    </submittedName>
</protein>
<evidence type="ECO:0000256" key="1">
    <source>
        <dbReference type="ARBA" id="ARBA00022801"/>
    </source>
</evidence>
<reference evidence="3 4" key="1">
    <citation type="journal article" date="2015" name="Int. J. Syst. Evol. Microbiol.">
        <title>Sporolactobacillus shoreae sp. nov. and Sporolactobacillus spathodeae sp. nov., two spore-forming lactic acid bacteria isolated from tree barks in Thailand.</title>
        <authorList>
            <person name="Thamacharoensuk T."/>
            <person name="Kitahara M."/>
            <person name="Ohkuma M."/>
            <person name="Thongchul N."/>
            <person name="Tanasupawat S."/>
        </authorList>
    </citation>
    <scope>NUCLEOTIDE SEQUENCE [LARGE SCALE GENOMIC DNA]</scope>
    <source>
        <strain evidence="3 4">BK92</strain>
    </source>
</reference>
<dbReference type="EMBL" id="SRJD01000019">
    <property type="protein sequence ID" value="TGA96800.1"/>
    <property type="molecule type" value="Genomic_DNA"/>
</dbReference>
<dbReference type="PANTHER" id="PTHR30404:SF0">
    <property type="entry name" value="N-ACETYLMURAMOYL-L-ALANINE AMIDASE AMIC"/>
    <property type="match status" value="1"/>
</dbReference>
<dbReference type="InterPro" id="IPR050695">
    <property type="entry name" value="N-acetylmuramoyl_amidase_3"/>
</dbReference>
<dbReference type="EC" id="3.5.1.28" evidence="3"/>
<keyword evidence="4" id="KW-1185">Reference proteome</keyword>
<organism evidence="3 4">
    <name type="scientific">Sporolactobacillus shoreae</name>
    <dbReference type="NCBI Taxonomy" id="1465501"/>
    <lineage>
        <taxon>Bacteria</taxon>
        <taxon>Bacillati</taxon>
        <taxon>Bacillota</taxon>
        <taxon>Bacilli</taxon>
        <taxon>Bacillales</taxon>
        <taxon>Sporolactobacillaceae</taxon>
        <taxon>Sporolactobacillus</taxon>
    </lineage>
</organism>
<dbReference type="GO" id="GO:0030288">
    <property type="term" value="C:outer membrane-bounded periplasmic space"/>
    <property type="evidence" value="ECO:0007669"/>
    <property type="project" value="TreeGrafter"/>
</dbReference>
<dbReference type="InterPro" id="IPR002508">
    <property type="entry name" value="MurNAc-LAA_cat"/>
</dbReference>
<dbReference type="AlphaFoldDB" id="A0A4Z0GKD2"/>
<keyword evidence="1 3" id="KW-0378">Hydrolase</keyword>
<proteinExistence type="predicted"/>
<accession>A0A4Z0GKD2</accession>
<gene>
    <name evidence="3" type="primary">cwlD</name>
    <name evidence="3" type="ORF">E4665_13940</name>
</gene>
<evidence type="ECO:0000313" key="4">
    <source>
        <dbReference type="Proteomes" id="UP000298347"/>
    </source>
</evidence>
<evidence type="ECO:0000313" key="3">
    <source>
        <dbReference type="EMBL" id="TGA96800.1"/>
    </source>
</evidence>
<feature type="domain" description="MurNAc-LAA" evidence="2">
    <location>
        <begin position="114"/>
        <end position="225"/>
    </location>
</feature>
<dbReference type="PANTHER" id="PTHR30404">
    <property type="entry name" value="N-ACETYLMURAMOYL-L-ALANINE AMIDASE"/>
    <property type="match status" value="1"/>
</dbReference>